<protein>
    <submittedName>
        <fullName evidence="1">Uncharacterized protein</fullName>
    </submittedName>
</protein>
<dbReference type="AlphaFoldDB" id="A0A317YJ98"/>
<dbReference type="Proteomes" id="UP000251960">
    <property type="component" value="Chromosome 1"/>
</dbReference>
<dbReference type="EMBL" id="NCVQ01000001">
    <property type="protein sequence ID" value="PWZ57941.1"/>
    <property type="molecule type" value="Genomic_DNA"/>
</dbReference>
<evidence type="ECO:0000313" key="1">
    <source>
        <dbReference type="EMBL" id="PWZ57941.1"/>
    </source>
</evidence>
<sequence>MHDIAGVGLITHLSSTFSAASTSVMSTLGSFRVHRFHW</sequence>
<gene>
    <name evidence="1" type="ORF">Zm00014a_001078</name>
</gene>
<proteinExistence type="predicted"/>
<comment type="caution">
    <text evidence="1">The sequence shown here is derived from an EMBL/GenBank/DDBJ whole genome shotgun (WGS) entry which is preliminary data.</text>
</comment>
<name>A0A317YJ98_MAIZE</name>
<organism evidence="1">
    <name type="scientific">Zea mays</name>
    <name type="common">Maize</name>
    <dbReference type="NCBI Taxonomy" id="4577"/>
    <lineage>
        <taxon>Eukaryota</taxon>
        <taxon>Viridiplantae</taxon>
        <taxon>Streptophyta</taxon>
        <taxon>Embryophyta</taxon>
        <taxon>Tracheophyta</taxon>
        <taxon>Spermatophyta</taxon>
        <taxon>Magnoliopsida</taxon>
        <taxon>Liliopsida</taxon>
        <taxon>Poales</taxon>
        <taxon>Poaceae</taxon>
        <taxon>PACMAD clade</taxon>
        <taxon>Panicoideae</taxon>
        <taxon>Andropogonodae</taxon>
        <taxon>Andropogoneae</taxon>
        <taxon>Tripsacinae</taxon>
        <taxon>Zea</taxon>
    </lineage>
</organism>
<accession>A0A317YJ98</accession>
<reference evidence="1" key="1">
    <citation type="journal article" date="2018" name="Nat. Genet.">
        <title>Extensive intraspecific gene order and gene structural variations between Mo17 and other maize genomes.</title>
        <authorList>
            <person name="Sun S."/>
            <person name="Zhou Y."/>
            <person name="Chen J."/>
            <person name="Shi J."/>
            <person name="Zhao H."/>
            <person name="Zhao H."/>
            <person name="Song W."/>
            <person name="Zhang M."/>
            <person name="Cui Y."/>
            <person name="Dong X."/>
            <person name="Liu H."/>
            <person name="Ma X."/>
            <person name="Jiao Y."/>
            <person name="Wang B."/>
            <person name="Wei X."/>
            <person name="Stein J.C."/>
            <person name="Glaubitz J.C."/>
            <person name="Lu F."/>
            <person name="Yu G."/>
            <person name="Liang C."/>
            <person name="Fengler K."/>
            <person name="Li B."/>
            <person name="Rafalski A."/>
            <person name="Schnable P.S."/>
            <person name="Ware D.H."/>
            <person name="Buckler E.S."/>
            <person name="Lai J."/>
        </authorList>
    </citation>
    <scope>NUCLEOTIDE SEQUENCE [LARGE SCALE GENOMIC DNA]</scope>
    <source>
        <tissue evidence="1">Seedling</tissue>
    </source>
</reference>